<feature type="region of interest" description="Disordered" evidence="11">
    <location>
        <begin position="183"/>
        <end position="238"/>
    </location>
</feature>
<dbReference type="SMART" id="SM00220">
    <property type="entry name" value="S_TKc"/>
    <property type="match status" value="1"/>
</dbReference>
<feature type="compositionally biased region" description="Low complexity" evidence="11">
    <location>
        <begin position="224"/>
        <end position="238"/>
    </location>
</feature>
<comment type="catalytic activity">
    <reaction evidence="9">
        <text>L-threonyl-[protein] + ATP = O-phospho-L-threonyl-[protein] + ADP + H(+)</text>
        <dbReference type="Rhea" id="RHEA:46608"/>
        <dbReference type="Rhea" id="RHEA-COMP:11060"/>
        <dbReference type="Rhea" id="RHEA-COMP:11605"/>
        <dbReference type="ChEBI" id="CHEBI:15378"/>
        <dbReference type="ChEBI" id="CHEBI:30013"/>
        <dbReference type="ChEBI" id="CHEBI:30616"/>
        <dbReference type="ChEBI" id="CHEBI:61977"/>
        <dbReference type="ChEBI" id="CHEBI:456216"/>
        <dbReference type="EC" id="2.7.11.22"/>
    </reaction>
</comment>
<dbReference type="InterPro" id="IPR000719">
    <property type="entry name" value="Prot_kinase_dom"/>
</dbReference>
<accession>A0AA38G204</accession>
<dbReference type="GO" id="GO:0005634">
    <property type="term" value="C:nucleus"/>
    <property type="evidence" value="ECO:0007669"/>
    <property type="project" value="TreeGrafter"/>
</dbReference>
<feature type="region of interest" description="Disordered" evidence="11">
    <location>
        <begin position="1"/>
        <end position="39"/>
    </location>
</feature>
<dbReference type="PROSITE" id="PS50011">
    <property type="entry name" value="PROTEIN_KINASE_DOM"/>
    <property type="match status" value="1"/>
</dbReference>
<sequence>MATARVHHASSRSRSVFSYADGNSNPGRSETYFSRHSSHRTLNKVETLKTLTKVRAIGTARVSGYEDRDKQGYRTSSRSNSGNSNSEKELGEISSGDLCEEFFDFKGDVKTSPDMNNNRKYSWNNEVKVTKSSDLCNKRKYAWNNTIGEEERTSVLLDDEYEPGQIKESPEEEEPLRNIAASRWADDDEDFGSPNPKRVKVSSSPGKQFSSGASVRLSSHHSENSFSSPTVKLSSDSSGNLSSNCTTVQPFLSPVVKPFSGHSLKQSPCTSGAMLSSETSVKLLLNTMGSDILIPESPELDLEEEPLVNIAASRWADDEGFESPNPKRAKISCDPDDCGTPDKNNIRLSASNSGGESLSPENLYSERQRSHGSGKSSICPDSDGSRRSSEILYRGEIGVSDDEHDPEIELCDSEDDLKIGVSDDAHDKKIGVSEDEQDQVNLDGEDDRAGSDLNELSSDSDNPILTPLVALAVRRIDMMQGCRNVDEFERLNKINEGTYGIVYRARNKKTGEIVALKKVKMEREREGFPMSALREINVLLSLQHPSVVNVKEVVVGSSLDNIFMVMEYMEHDLKDFIGMMKQPFSTSEVKCLVLQLLEGVNYLHDNWVLHRDLKTSNLLINNKGELKICDFGLARQYGSPLKTYTHLVVTLWYRAPELLLGAKKYSTAVDMWSVGCIMAELLAKEPLFSGKSEIDQLDKIFRTLGTPNQNIWPDFVNLPGAKCRFIKQQYNRLRERFPAPSFTGTTTLSECGFDLLNRLLTYDPNKRITAEEALNHEWFRELPLPKSKEFMPTYPTRSDHNRQSRRLRKSPDPLDRCGKEAQQDIVSDESPRYHFNTITSIGRTVLKCSNISCTAQAGPSDQVFSGGYLQPERLVKSGDQVLCFLYVQQRVGGKYLHQ</sequence>
<dbReference type="FunFam" id="1.10.510.10:FF:000211">
    <property type="entry name" value="Cyclin-dependent kinase G-2"/>
    <property type="match status" value="1"/>
</dbReference>
<evidence type="ECO:0000256" key="3">
    <source>
        <dbReference type="ARBA" id="ARBA00022527"/>
    </source>
</evidence>
<dbReference type="SUPFAM" id="SSF56112">
    <property type="entry name" value="Protein kinase-like (PK-like)"/>
    <property type="match status" value="1"/>
</dbReference>
<dbReference type="GO" id="GO:0005524">
    <property type="term" value="F:ATP binding"/>
    <property type="evidence" value="ECO:0007669"/>
    <property type="project" value="UniProtKB-KW"/>
</dbReference>
<feature type="compositionally biased region" description="Polar residues" evidence="11">
    <location>
        <begin position="201"/>
        <end position="217"/>
    </location>
</feature>
<dbReference type="Gene3D" id="1.10.510.10">
    <property type="entry name" value="Transferase(Phosphotransferase) domain 1"/>
    <property type="match status" value="1"/>
</dbReference>
<keyword evidence="8" id="KW-0067">ATP-binding</keyword>
<dbReference type="PANTHER" id="PTHR24056">
    <property type="entry name" value="CELL DIVISION PROTEIN KINASE"/>
    <property type="match status" value="1"/>
</dbReference>
<dbReference type="InterPro" id="IPR045267">
    <property type="entry name" value="CDK11/PITSLRE_STKc"/>
</dbReference>
<feature type="compositionally biased region" description="Low complexity" evidence="11">
    <location>
        <begin position="76"/>
        <end position="85"/>
    </location>
</feature>
<dbReference type="Pfam" id="PF00069">
    <property type="entry name" value="Pkinase"/>
    <property type="match status" value="1"/>
</dbReference>
<evidence type="ECO:0000256" key="6">
    <source>
        <dbReference type="ARBA" id="ARBA00022741"/>
    </source>
</evidence>
<feature type="compositionally biased region" description="Basic and acidic residues" evidence="11">
    <location>
        <begin position="423"/>
        <end position="432"/>
    </location>
</feature>
<name>A0AA38G204_TAXCH</name>
<evidence type="ECO:0000259" key="12">
    <source>
        <dbReference type="PROSITE" id="PS50011"/>
    </source>
</evidence>
<feature type="compositionally biased region" description="Basic and acidic residues" evidence="11">
    <location>
        <begin position="809"/>
        <end position="822"/>
    </location>
</feature>
<protein>
    <recommendedName>
        <fullName evidence="2">cyclin-dependent kinase</fullName>
        <ecNumber evidence="2">2.7.11.22</ecNumber>
    </recommendedName>
</protein>
<dbReference type="InterPro" id="IPR050108">
    <property type="entry name" value="CDK"/>
</dbReference>
<dbReference type="GO" id="GO:0080090">
    <property type="term" value="P:regulation of primary metabolic process"/>
    <property type="evidence" value="ECO:0007669"/>
    <property type="project" value="UniProtKB-ARBA"/>
</dbReference>
<evidence type="ECO:0000256" key="4">
    <source>
        <dbReference type="ARBA" id="ARBA00022553"/>
    </source>
</evidence>
<evidence type="ECO:0000256" key="7">
    <source>
        <dbReference type="ARBA" id="ARBA00022777"/>
    </source>
</evidence>
<dbReference type="Proteomes" id="UP000824469">
    <property type="component" value="Unassembled WGS sequence"/>
</dbReference>
<dbReference type="GO" id="GO:0010556">
    <property type="term" value="P:regulation of macromolecule biosynthetic process"/>
    <property type="evidence" value="ECO:0007669"/>
    <property type="project" value="UniProtKB-ARBA"/>
</dbReference>
<feature type="region of interest" description="Disordered" evidence="11">
    <location>
        <begin position="423"/>
        <end position="459"/>
    </location>
</feature>
<keyword evidence="3" id="KW-0723">Serine/threonine-protein kinase</keyword>
<comment type="caution">
    <text evidence="13">The sequence shown here is derived from an EMBL/GenBank/DDBJ whole genome shotgun (WGS) entry which is preliminary data.</text>
</comment>
<feature type="compositionally biased region" description="Acidic residues" evidence="11">
    <location>
        <begin position="433"/>
        <end position="446"/>
    </location>
</feature>
<evidence type="ECO:0000256" key="5">
    <source>
        <dbReference type="ARBA" id="ARBA00022679"/>
    </source>
</evidence>
<feature type="non-terminal residue" evidence="13">
    <location>
        <position position="898"/>
    </location>
</feature>
<dbReference type="EMBL" id="JAHRHJ020000005">
    <property type="protein sequence ID" value="KAH9314621.1"/>
    <property type="molecule type" value="Genomic_DNA"/>
</dbReference>
<evidence type="ECO:0000256" key="8">
    <source>
        <dbReference type="ARBA" id="ARBA00022840"/>
    </source>
</evidence>
<dbReference type="InterPro" id="IPR011009">
    <property type="entry name" value="Kinase-like_dom_sf"/>
</dbReference>
<feature type="domain" description="Protein kinase" evidence="12">
    <location>
        <begin position="488"/>
        <end position="779"/>
    </location>
</feature>
<evidence type="ECO:0000256" key="9">
    <source>
        <dbReference type="ARBA" id="ARBA00047811"/>
    </source>
</evidence>
<dbReference type="GO" id="GO:0007346">
    <property type="term" value="P:regulation of mitotic cell cycle"/>
    <property type="evidence" value="ECO:0007669"/>
    <property type="project" value="TreeGrafter"/>
</dbReference>
<feature type="region of interest" description="Disordered" evidence="11">
    <location>
        <begin position="62"/>
        <end position="91"/>
    </location>
</feature>
<dbReference type="Gene3D" id="3.30.200.20">
    <property type="entry name" value="Phosphorylase Kinase, domain 1"/>
    <property type="match status" value="1"/>
</dbReference>
<dbReference type="EC" id="2.7.11.22" evidence="2"/>
<evidence type="ECO:0000313" key="13">
    <source>
        <dbReference type="EMBL" id="KAH9314621.1"/>
    </source>
</evidence>
<feature type="region of interest" description="Disordered" evidence="11">
    <location>
        <begin position="790"/>
        <end position="823"/>
    </location>
</feature>
<dbReference type="FunFam" id="3.30.200.20:FF:000172">
    <property type="entry name" value="cyclin-dependent kinase G-2 isoform X1"/>
    <property type="match status" value="1"/>
</dbReference>
<evidence type="ECO:0000256" key="10">
    <source>
        <dbReference type="ARBA" id="ARBA00048367"/>
    </source>
</evidence>
<keyword evidence="7" id="KW-0418">Kinase</keyword>
<feature type="compositionally biased region" description="Polar residues" evidence="11">
    <location>
        <begin position="342"/>
        <end position="362"/>
    </location>
</feature>
<dbReference type="AlphaFoldDB" id="A0AA38G204"/>
<comment type="catalytic activity">
    <reaction evidence="10">
        <text>L-seryl-[protein] + ATP = O-phospho-L-seryl-[protein] + ADP + H(+)</text>
        <dbReference type="Rhea" id="RHEA:17989"/>
        <dbReference type="Rhea" id="RHEA-COMP:9863"/>
        <dbReference type="Rhea" id="RHEA-COMP:11604"/>
        <dbReference type="ChEBI" id="CHEBI:15378"/>
        <dbReference type="ChEBI" id="CHEBI:29999"/>
        <dbReference type="ChEBI" id="CHEBI:30616"/>
        <dbReference type="ChEBI" id="CHEBI:83421"/>
        <dbReference type="ChEBI" id="CHEBI:456216"/>
        <dbReference type="EC" id="2.7.11.22"/>
    </reaction>
</comment>
<dbReference type="InterPro" id="IPR008271">
    <property type="entry name" value="Ser/Thr_kinase_AS"/>
</dbReference>
<keyword evidence="6" id="KW-0547">Nucleotide-binding</keyword>
<evidence type="ECO:0000313" key="14">
    <source>
        <dbReference type="Proteomes" id="UP000824469"/>
    </source>
</evidence>
<comment type="similarity">
    <text evidence="1">Belongs to the protein kinase superfamily. CMGC Ser/Thr protein kinase family. CDC2/CDKX subfamily.</text>
</comment>
<organism evidence="13 14">
    <name type="scientific">Taxus chinensis</name>
    <name type="common">Chinese yew</name>
    <name type="synonym">Taxus wallichiana var. chinensis</name>
    <dbReference type="NCBI Taxonomy" id="29808"/>
    <lineage>
        <taxon>Eukaryota</taxon>
        <taxon>Viridiplantae</taxon>
        <taxon>Streptophyta</taxon>
        <taxon>Embryophyta</taxon>
        <taxon>Tracheophyta</taxon>
        <taxon>Spermatophyta</taxon>
        <taxon>Pinopsida</taxon>
        <taxon>Pinidae</taxon>
        <taxon>Conifers II</taxon>
        <taxon>Cupressales</taxon>
        <taxon>Taxaceae</taxon>
        <taxon>Taxus</taxon>
    </lineage>
</organism>
<feature type="compositionally biased region" description="Polar residues" evidence="11">
    <location>
        <begin position="21"/>
        <end position="35"/>
    </location>
</feature>
<keyword evidence="14" id="KW-1185">Reference proteome</keyword>
<keyword evidence="4" id="KW-0597">Phosphoprotein</keyword>
<dbReference type="PANTHER" id="PTHR24056:SF107">
    <property type="entry name" value="CYCLIN-DEPENDENT KINASE 11A-RELATED"/>
    <property type="match status" value="1"/>
</dbReference>
<evidence type="ECO:0000256" key="2">
    <source>
        <dbReference type="ARBA" id="ARBA00012425"/>
    </source>
</evidence>
<evidence type="ECO:0000256" key="1">
    <source>
        <dbReference type="ARBA" id="ARBA00006485"/>
    </source>
</evidence>
<dbReference type="CDD" id="cd07843">
    <property type="entry name" value="STKc_CDC2L1"/>
    <property type="match status" value="1"/>
</dbReference>
<gene>
    <name evidence="13" type="ORF">KI387_023248</name>
</gene>
<dbReference type="GO" id="GO:0004693">
    <property type="term" value="F:cyclin-dependent protein serine/threonine kinase activity"/>
    <property type="evidence" value="ECO:0007669"/>
    <property type="project" value="UniProtKB-EC"/>
</dbReference>
<feature type="compositionally biased region" description="Basic residues" evidence="11">
    <location>
        <begin position="1"/>
        <end position="11"/>
    </location>
</feature>
<reference evidence="13 14" key="1">
    <citation type="journal article" date="2021" name="Nat. Plants">
        <title>The Taxus genome provides insights into paclitaxel biosynthesis.</title>
        <authorList>
            <person name="Xiong X."/>
            <person name="Gou J."/>
            <person name="Liao Q."/>
            <person name="Li Y."/>
            <person name="Zhou Q."/>
            <person name="Bi G."/>
            <person name="Li C."/>
            <person name="Du R."/>
            <person name="Wang X."/>
            <person name="Sun T."/>
            <person name="Guo L."/>
            <person name="Liang H."/>
            <person name="Lu P."/>
            <person name="Wu Y."/>
            <person name="Zhang Z."/>
            <person name="Ro D.K."/>
            <person name="Shang Y."/>
            <person name="Huang S."/>
            <person name="Yan J."/>
        </authorList>
    </citation>
    <scope>NUCLEOTIDE SEQUENCE [LARGE SCALE GENOMIC DNA]</scope>
    <source>
        <strain evidence="13">Ta-2019</strain>
    </source>
</reference>
<feature type="region of interest" description="Disordered" evidence="11">
    <location>
        <begin position="318"/>
        <end position="387"/>
    </location>
</feature>
<proteinExistence type="inferred from homology"/>
<evidence type="ECO:0000256" key="11">
    <source>
        <dbReference type="SAM" id="MobiDB-lite"/>
    </source>
</evidence>
<keyword evidence="5" id="KW-0808">Transferase</keyword>
<dbReference type="PROSITE" id="PS00108">
    <property type="entry name" value="PROTEIN_KINASE_ST"/>
    <property type="match status" value="1"/>
</dbReference>